<keyword evidence="2" id="KW-0201">Cytochrome c-type biogenesis</keyword>
<dbReference type="Gene3D" id="3.40.30.10">
    <property type="entry name" value="Glutaredoxin"/>
    <property type="match status" value="1"/>
</dbReference>
<evidence type="ECO:0000256" key="1">
    <source>
        <dbReference type="ARBA" id="ARBA00004196"/>
    </source>
</evidence>
<keyword evidence="9" id="KW-1185">Reference proteome</keyword>
<dbReference type="EMBL" id="PYGC01000001">
    <property type="protein sequence ID" value="PSK85558.1"/>
    <property type="molecule type" value="Genomic_DNA"/>
</dbReference>
<evidence type="ECO:0000313" key="9">
    <source>
        <dbReference type="Proteomes" id="UP000396862"/>
    </source>
</evidence>
<organism evidence="7 8">
    <name type="scientific">Prolixibacter denitrificans</name>
    <dbReference type="NCBI Taxonomy" id="1541063"/>
    <lineage>
        <taxon>Bacteria</taxon>
        <taxon>Pseudomonadati</taxon>
        <taxon>Bacteroidota</taxon>
        <taxon>Bacteroidia</taxon>
        <taxon>Marinilabiliales</taxon>
        <taxon>Prolixibacteraceae</taxon>
        <taxon>Prolixibacter</taxon>
    </lineage>
</organism>
<dbReference type="OrthoDB" id="6399635at2"/>
<dbReference type="Proteomes" id="UP000240621">
    <property type="component" value="Unassembled WGS sequence"/>
</dbReference>
<feature type="domain" description="Thioredoxin" evidence="5">
    <location>
        <begin position="244"/>
        <end position="381"/>
    </location>
</feature>
<dbReference type="CDD" id="cd02966">
    <property type="entry name" value="TlpA_like_family"/>
    <property type="match status" value="1"/>
</dbReference>
<dbReference type="Pfam" id="PF00578">
    <property type="entry name" value="AhpC-TSA"/>
    <property type="match status" value="1"/>
</dbReference>
<proteinExistence type="predicted"/>
<name>A0A2P8CKQ7_9BACT</name>
<reference evidence="7 8" key="1">
    <citation type="submission" date="2018-03" db="EMBL/GenBank/DDBJ databases">
        <title>Genomic Encyclopedia of Archaeal and Bacterial Type Strains, Phase II (KMG-II): from individual species to whole genera.</title>
        <authorList>
            <person name="Goeker M."/>
        </authorList>
    </citation>
    <scope>NUCLEOTIDE SEQUENCE [LARGE SCALE GENOMIC DNA]</scope>
    <source>
        <strain evidence="7 8">DSM 27267</strain>
    </source>
</reference>
<evidence type="ECO:0000313" key="7">
    <source>
        <dbReference type="EMBL" id="PSK85558.1"/>
    </source>
</evidence>
<dbReference type="InterPro" id="IPR025380">
    <property type="entry name" value="DUF4369"/>
</dbReference>
<dbReference type="EMBL" id="BLAU01000001">
    <property type="protein sequence ID" value="GET20178.1"/>
    <property type="molecule type" value="Genomic_DNA"/>
</dbReference>
<accession>A0A2P8CKQ7</accession>
<evidence type="ECO:0000256" key="3">
    <source>
        <dbReference type="ARBA" id="ARBA00023157"/>
    </source>
</evidence>
<gene>
    <name evidence="7" type="ORF">CLV93_101522</name>
    <name evidence="6" type="ORF">JCM18694_04240</name>
</gene>
<evidence type="ECO:0000259" key="5">
    <source>
        <dbReference type="PROSITE" id="PS51352"/>
    </source>
</evidence>
<dbReference type="SUPFAM" id="SSF52833">
    <property type="entry name" value="Thioredoxin-like"/>
    <property type="match status" value="1"/>
</dbReference>
<dbReference type="InterPro" id="IPR050553">
    <property type="entry name" value="Thioredoxin_ResA/DsbE_sf"/>
</dbReference>
<comment type="subcellular location">
    <subcellularLocation>
        <location evidence="1">Cell envelope</location>
    </subcellularLocation>
</comment>
<keyword evidence="3" id="KW-1015">Disulfide bond</keyword>
<dbReference type="InterPro" id="IPR013766">
    <property type="entry name" value="Thioredoxin_domain"/>
</dbReference>
<dbReference type="PROSITE" id="PS51352">
    <property type="entry name" value="THIOREDOXIN_2"/>
    <property type="match status" value="1"/>
</dbReference>
<dbReference type="Pfam" id="PF14289">
    <property type="entry name" value="DUF4369"/>
    <property type="match status" value="1"/>
</dbReference>
<protein>
    <submittedName>
        <fullName evidence="7">Uncharacterized protein DUF4369</fullName>
    </submittedName>
</protein>
<dbReference type="PANTHER" id="PTHR42852:SF6">
    <property type="entry name" value="THIOL:DISULFIDE INTERCHANGE PROTEIN DSBE"/>
    <property type="match status" value="1"/>
</dbReference>
<sequence length="381" mass="42885">MKKLFFAVAILFLLYSCGEKTNFSVSGTINGAGGKMIYLNELKVGSQIPVDSVEVSNKGQFELKGNATEPTFYLLKFNDNNFVTLLLDSTEQATVTGSYKNLPSDYTVKGSLGSKLVKELNTHYTDVKHQLDSLKNLFNTHKGDAAYDSERKQWNDEYVALKNKHAAYLKKFVMEHPFSLSSVMALYQKWDDGNFIVQDLHTMKVAASALSAMYPNSSQVKALHSNTLDIMRQQNNQKMTQLIKQKGQNSPNITLPNPEGKDVSLSSMRGKYVLVQFWAGQNRDSRVMNPVLVANYKKYHPKGFDIYQVSIDTSRTAWLNAIQQDHLTWTNVGDMKGSVQAVRNYNIQTIPYNYLLGKDGSILAKNLMGPALNNTLQKYLK</sequence>
<comment type="caution">
    <text evidence="7">The sequence shown here is derived from an EMBL/GenBank/DDBJ whole genome shotgun (WGS) entry which is preliminary data.</text>
</comment>
<dbReference type="GO" id="GO:0017004">
    <property type="term" value="P:cytochrome complex assembly"/>
    <property type="evidence" value="ECO:0007669"/>
    <property type="project" value="UniProtKB-KW"/>
</dbReference>
<keyword evidence="4" id="KW-0676">Redox-active center</keyword>
<dbReference type="AlphaFoldDB" id="A0A2P8CKQ7"/>
<dbReference type="InterPro" id="IPR000866">
    <property type="entry name" value="AhpC/TSA"/>
</dbReference>
<evidence type="ECO:0000313" key="8">
    <source>
        <dbReference type="Proteomes" id="UP000240621"/>
    </source>
</evidence>
<dbReference type="RefSeq" id="WP_106540588.1">
    <property type="nucleotide sequence ID" value="NZ_BLAU01000001.1"/>
</dbReference>
<dbReference type="PROSITE" id="PS51257">
    <property type="entry name" value="PROKAR_LIPOPROTEIN"/>
    <property type="match status" value="1"/>
</dbReference>
<evidence type="ECO:0000256" key="4">
    <source>
        <dbReference type="ARBA" id="ARBA00023284"/>
    </source>
</evidence>
<dbReference type="Proteomes" id="UP000396862">
    <property type="component" value="Unassembled WGS sequence"/>
</dbReference>
<evidence type="ECO:0000313" key="6">
    <source>
        <dbReference type="EMBL" id="GET20178.1"/>
    </source>
</evidence>
<reference evidence="6 9" key="2">
    <citation type="submission" date="2019-10" db="EMBL/GenBank/DDBJ databases">
        <title>Prolixibacter strains distinguished by the presence of nitrate reductase genes were adept at nitrate-dependent anaerobic corrosion of metallic iron and carbon steel.</title>
        <authorList>
            <person name="Iino T."/>
            <person name="Shono N."/>
            <person name="Ito K."/>
            <person name="Nakamura R."/>
            <person name="Sueoka K."/>
            <person name="Harayama S."/>
            <person name="Ohkuma M."/>
        </authorList>
    </citation>
    <scope>NUCLEOTIDE SEQUENCE [LARGE SCALE GENOMIC DNA]</scope>
    <source>
        <strain evidence="6 9">MIC1-1</strain>
    </source>
</reference>
<dbReference type="PANTHER" id="PTHR42852">
    <property type="entry name" value="THIOL:DISULFIDE INTERCHANGE PROTEIN DSBE"/>
    <property type="match status" value="1"/>
</dbReference>
<dbReference type="GO" id="GO:0030313">
    <property type="term" value="C:cell envelope"/>
    <property type="evidence" value="ECO:0007669"/>
    <property type="project" value="UniProtKB-SubCell"/>
</dbReference>
<evidence type="ECO:0000256" key="2">
    <source>
        <dbReference type="ARBA" id="ARBA00022748"/>
    </source>
</evidence>
<dbReference type="InterPro" id="IPR036249">
    <property type="entry name" value="Thioredoxin-like_sf"/>
</dbReference>